<comment type="caution">
    <text evidence="1">The sequence shown here is derived from an EMBL/GenBank/DDBJ whole genome shotgun (WGS) entry which is preliminary data.</text>
</comment>
<protein>
    <submittedName>
        <fullName evidence="1">Inner membrane protein</fullName>
    </submittedName>
</protein>
<evidence type="ECO:0000313" key="1">
    <source>
        <dbReference type="EMBL" id="MEE8659253.1"/>
    </source>
</evidence>
<accession>A0ABU7U3I5</accession>
<name>A0ABU7U3I5_9PROT</name>
<dbReference type="EMBL" id="JAWJZY010000003">
    <property type="protein sequence ID" value="MEE8659253.1"/>
    <property type="molecule type" value="Genomic_DNA"/>
</dbReference>
<dbReference type="RefSeq" id="WP_394820085.1">
    <property type="nucleotide sequence ID" value="NZ_JAWJZY010000003.1"/>
</dbReference>
<gene>
    <name evidence="1" type="ORF">DOFOFD_09530</name>
</gene>
<evidence type="ECO:0000313" key="2">
    <source>
        <dbReference type="Proteomes" id="UP001312908"/>
    </source>
</evidence>
<dbReference type="Proteomes" id="UP001312908">
    <property type="component" value="Unassembled WGS sequence"/>
</dbReference>
<sequence>MLLSNLGALWQSYGSFVGDLVAGVAGWYGKAAAARVSARRDRLEAGAQALRLNEDLMRRNKVVADENEQLRRRQWRLMDCVQDLYAEAIAARLVVFDRDATARKRPTRFQPLPPYPFPLEVGEGKGGIESLKAKDRAVMI</sequence>
<keyword evidence="2" id="KW-1185">Reference proteome</keyword>
<organism evidence="1 2">
    <name type="scientific">Sorlinia euscelidii</name>
    <dbReference type="NCBI Taxonomy" id="3081148"/>
    <lineage>
        <taxon>Bacteria</taxon>
        <taxon>Pseudomonadati</taxon>
        <taxon>Pseudomonadota</taxon>
        <taxon>Alphaproteobacteria</taxon>
        <taxon>Acetobacterales</taxon>
        <taxon>Acetobacteraceae</taxon>
        <taxon>Sorlinia</taxon>
    </lineage>
</organism>
<proteinExistence type="predicted"/>
<reference evidence="1 2" key="1">
    <citation type="submission" date="2023-10" db="EMBL/GenBank/DDBJ databases">
        <title>Sorlinia euscelidii gen. nov., sp. nov., an acetic acid bacteria isolated from the gut of Euscelidius variegatus emitter.</title>
        <authorList>
            <person name="Michoud G."/>
            <person name="Marasco R."/>
            <person name="Seferji K."/>
            <person name="Gonella E."/>
            <person name="Garuglieri E."/>
            <person name="Alma A."/>
            <person name="Mapelli F."/>
            <person name="Borin S."/>
            <person name="Daffonchio D."/>
            <person name="Crotti E."/>
        </authorList>
    </citation>
    <scope>NUCLEOTIDE SEQUENCE [LARGE SCALE GENOMIC DNA]</scope>
    <source>
        <strain evidence="1 2">EV16P</strain>
    </source>
</reference>